<organism evidence="2 3">
    <name type="scientific">Rhodanobacter glycinis</name>
    <dbReference type="NCBI Taxonomy" id="582702"/>
    <lineage>
        <taxon>Bacteria</taxon>
        <taxon>Pseudomonadati</taxon>
        <taxon>Pseudomonadota</taxon>
        <taxon>Gammaproteobacteria</taxon>
        <taxon>Lysobacterales</taxon>
        <taxon>Rhodanobacteraceae</taxon>
        <taxon>Rhodanobacter</taxon>
    </lineage>
</organism>
<sequence length="299" mass="31709">MTTRSRGPSAGFGWLTNGIGVGFRHPKPLFGGAAFLVVACLLPSLITMPMQFHAMSAGTPPSMATSALIMAISVLFGLLIIPLYAGYLQLVDAAEREQPARALDIFKPYRQGEAWRLIGLGLANFVVYIAGIAIIIVATGAGIASWYMQALAAQVNHQPPPALPGGFWIAVALLMAFGLLMMGFYAISLGQVALNRRNVFGAIGDGATGALKNVLPLLLFALSSILVAIVVAIVFAIVIMLLALLAKLISSWLVLAVIVPFYVAMILVMFTVMFGVMYHLWRDVCGDDTVSDMAPAIAA</sequence>
<keyword evidence="1" id="KW-0472">Membrane</keyword>
<feature type="transmembrane region" description="Helical" evidence="1">
    <location>
        <begin position="167"/>
        <end position="187"/>
    </location>
</feature>
<dbReference type="EMBL" id="RCZO01000006">
    <property type="protein sequence ID" value="TPG08161.1"/>
    <property type="molecule type" value="Genomic_DNA"/>
</dbReference>
<evidence type="ECO:0000313" key="2">
    <source>
        <dbReference type="EMBL" id="TPG08161.1"/>
    </source>
</evidence>
<feature type="transmembrane region" description="Helical" evidence="1">
    <location>
        <begin position="66"/>
        <end position="87"/>
    </location>
</feature>
<evidence type="ECO:0000256" key="1">
    <source>
        <dbReference type="SAM" id="Phobius"/>
    </source>
</evidence>
<feature type="transmembrane region" description="Helical" evidence="1">
    <location>
        <begin position="29"/>
        <end position="46"/>
    </location>
</feature>
<name>A0A502C8S6_9GAMM</name>
<keyword evidence="1" id="KW-1133">Transmembrane helix</keyword>
<keyword evidence="1" id="KW-0812">Transmembrane</keyword>
<dbReference type="AlphaFoldDB" id="A0A502C8S6"/>
<feature type="transmembrane region" description="Helical" evidence="1">
    <location>
        <begin position="117"/>
        <end position="147"/>
    </location>
</feature>
<proteinExistence type="predicted"/>
<reference evidence="2 3" key="1">
    <citation type="journal article" date="2019" name="Environ. Microbiol.">
        <title>Species interactions and distinct microbial communities in high Arctic permafrost affected cryosols are associated with the CH4 and CO2 gas fluxes.</title>
        <authorList>
            <person name="Altshuler I."/>
            <person name="Hamel J."/>
            <person name="Turney S."/>
            <person name="Magnuson E."/>
            <person name="Levesque R."/>
            <person name="Greer C."/>
            <person name="Whyte L.G."/>
        </authorList>
    </citation>
    <scope>NUCLEOTIDE SEQUENCE [LARGE SCALE GENOMIC DNA]</scope>
    <source>
        <strain evidence="2 3">S13Y</strain>
    </source>
</reference>
<accession>A0A502C8S6</accession>
<feature type="transmembrane region" description="Helical" evidence="1">
    <location>
        <begin position="252"/>
        <end position="274"/>
    </location>
</feature>
<evidence type="ECO:0008006" key="4">
    <source>
        <dbReference type="Google" id="ProtNLM"/>
    </source>
</evidence>
<comment type="caution">
    <text evidence="2">The sequence shown here is derived from an EMBL/GenBank/DDBJ whole genome shotgun (WGS) entry which is preliminary data.</text>
</comment>
<evidence type="ECO:0000313" key="3">
    <source>
        <dbReference type="Proteomes" id="UP000319486"/>
    </source>
</evidence>
<gene>
    <name evidence="2" type="ORF">EAH88_10915</name>
</gene>
<keyword evidence="3" id="KW-1185">Reference proteome</keyword>
<dbReference type="RefSeq" id="WP_140652551.1">
    <property type="nucleotide sequence ID" value="NZ_RCZO01000006.1"/>
</dbReference>
<dbReference type="Proteomes" id="UP000319486">
    <property type="component" value="Unassembled WGS sequence"/>
</dbReference>
<feature type="transmembrane region" description="Helical" evidence="1">
    <location>
        <begin position="217"/>
        <end position="246"/>
    </location>
</feature>
<protein>
    <recommendedName>
        <fullName evidence="4">DUF4013 domain-containing protein</fullName>
    </recommendedName>
</protein>